<dbReference type="GO" id="GO:0008233">
    <property type="term" value="F:peptidase activity"/>
    <property type="evidence" value="ECO:0007669"/>
    <property type="project" value="UniProtKB-KW"/>
</dbReference>
<proteinExistence type="predicted"/>
<dbReference type="AlphaFoldDB" id="A0A1S6XQW4"/>
<dbReference type="InterPro" id="IPR036034">
    <property type="entry name" value="PDZ_sf"/>
</dbReference>
<reference evidence="3" key="1">
    <citation type="journal article" date="2017" name="Genome Biol. Evol.">
        <title>Evolutionary Dynamics of Pathoadaptation Revealed by Three Independent Acquisitions of the VirB/D4 Type IV Secretion System in Bartonella.</title>
        <authorList>
            <person name="Harms A."/>
            <person name="Segers F.H."/>
            <person name="Quebatte M."/>
            <person name="Mistl C."/>
            <person name="Manfredi P."/>
            <person name="Korner J."/>
            <person name="Chomel B.B."/>
            <person name="Kosoy M."/>
            <person name="Maruyama S."/>
            <person name="Engel P."/>
            <person name="Dehio C."/>
        </authorList>
    </citation>
    <scope>NUCLEOTIDE SEQUENCE [LARGE SCALE GENOMIC DNA]</scope>
    <source>
        <strain evidence="3">R1</strain>
    </source>
</reference>
<feature type="domain" description="PDZ" evidence="1">
    <location>
        <begin position="1"/>
        <end position="98"/>
    </location>
</feature>
<keyword evidence="2" id="KW-0378">Hydrolase</keyword>
<accession>A0A1S6XQW4</accession>
<dbReference type="SMART" id="SM00228">
    <property type="entry name" value="PDZ"/>
    <property type="match status" value="1"/>
</dbReference>
<dbReference type="STRING" id="687861.BscR1v2_009940"/>
<dbReference type="Pfam" id="PF13180">
    <property type="entry name" value="PDZ_2"/>
    <property type="match status" value="1"/>
</dbReference>
<dbReference type="InterPro" id="IPR001478">
    <property type="entry name" value="PDZ"/>
</dbReference>
<dbReference type="PROSITE" id="PS50106">
    <property type="entry name" value="PDZ"/>
    <property type="match status" value="1"/>
</dbReference>
<dbReference type="Gene3D" id="2.30.42.10">
    <property type="match status" value="1"/>
</dbReference>
<protein>
    <submittedName>
        <fullName evidence="2">Serine protease Do</fullName>
        <ecNumber evidence="2">3.4.21.107</ecNumber>
    </submittedName>
</protein>
<dbReference type="EC" id="3.4.21.107" evidence="2"/>
<evidence type="ECO:0000313" key="2">
    <source>
        <dbReference type="EMBL" id="AQX30922.1"/>
    </source>
</evidence>
<dbReference type="EMBL" id="CP019789">
    <property type="protein sequence ID" value="AQX30922.1"/>
    <property type="molecule type" value="Genomic_DNA"/>
</dbReference>
<name>A0A1S6XQW4_BARSR</name>
<sequence length="98" mass="10946">MQLMGMTLSALNSDLRQRYSIADKLNGLVVTSVAQDSAADKKRIRVGEVIVDINQSAVTTVDDAKKRFHKLREAGRKNALFIVARPDGELRFVTIRMD</sequence>
<organism evidence="2 3">
    <name type="scientific">Bartonella schoenbuchensis (strain DSM 13525 / NCTC 13165 / R1)</name>
    <dbReference type="NCBI Taxonomy" id="687861"/>
    <lineage>
        <taxon>Bacteria</taxon>
        <taxon>Pseudomonadati</taxon>
        <taxon>Pseudomonadota</taxon>
        <taxon>Alphaproteobacteria</taxon>
        <taxon>Hyphomicrobiales</taxon>
        <taxon>Bartonellaceae</taxon>
        <taxon>Bartonella</taxon>
    </lineage>
</organism>
<keyword evidence="2" id="KW-0645">Protease</keyword>
<evidence type="ECO:0000259" key="1">
    <source>
        <dbReference type="PROSITE" id="PS50106"/>
    </source>
</evidence>
<evidence type="ECO:0000313" key="3">
    <source>
        <dbReference type="Proteomes" id="UP000190811"/>
    </source>
</evidence>
<dbReference type="Proteomes" id="UP000190811">
    <property type="component" value="Chromosome"/>
</dbReference>
<gene>
    <name evidence="2" type="ORF">BscR1v2_009940</name>
</gene>
<dbReference type="GO" id="GO:0006508">
    <property type="term" value="P:proteolysis"/>
    <property type="evidence" value="ECO:0007669"/>
    <property type="project" value="UniProtKB-KW"/>
</dbReference>
<dbReference type="SUPFAM" id="SSF50156">
    <property type="entry name" value="PDZ domain-like"/>
    <property type="match status" value="1"/>
</dbReference>